<keyword evidence="2" id="KW-0677">Repeat</keyword>
<dbReference type="AlphaFoldDB" id="A0AAD2ADV3"/>
<dbReference type="PANTHER" id="PTHR47934">
    <property type="entry name" value="PENTATRICOPEPTIDE REPEAT-CONTAINING PROTEIN PET309, MITOCHONDRIAL"/>
    <property type="match status" value="1"/>
</dbReference>
<evidence type="ECO:0000256" key="3">
    <source>
        <dbReference type="PROSITE-ProRule" id="PRU00708"/>
    </source>
</evidence>
<comment type="similarity">
    <text evidence="1">Belongs to the PPR family. P subfamily.</text>
</comment>
<evidence type="ECO:0000256" key="2">
    <source>
        <dbReference type="ARBA" id="ARBA00022737"/>
    </source>
</evidence>
<dbReference type="Gene3D" id="1.25.40.10">
    <property type="entry name" value="Tetratricopeptide repeat domain"/>
    <property type="match status" value="3"/>
</dbReference>
<name>A0AAD2ADV3_9LAMI</name>
<protein>
    <recommendedName>
        <fullName evidence="6">Pentatricopeptide repeat-containing protein</fullName>
    </recommendedName>
</protein>
<feature type="repeat" description="PPR" evidence="3">
    <location>
        <begin position="246"/>
        <end position="280"/>
    </location>
</feature>
<dbReference type="NCBIfam" id="TIGR00756">
    <property type="entry name" value="PPR"/>
    <property type="match status" value="4"/>
</dbReference>
<dbReference type="Proteomes" id="UP000834106">
    <property type="component" value="Chromosome 22"/>
</dbReference>
<sequence>MAFSQSIVCVKNRHLFSSLFSKFQPYSSSPPQILDDALVSAAVSILKHHRSKSRWSHLRSLLSTTGNLLNPSQFSRIALEIRNNPRLALRFFHFTLSNTLCSHSLLSYAAIIHILCHSRLKTEAESLIRLAFRKFPEAHQPSSSSPAPILEILIKTYTTCGSAPFVFDLLVKACLESKKIDQALETFRMLNSKNVFVRTSTCNSLIDLVSKSRGCFAAYDLYREIFCFDGKNGVYHRRGVKGFFPNVNTFNVLMVAFYRERLVANVEEVWKEMGRVVCTPNSYSYSVLMAVYCGNARMEDAMRVWEEMQNKCVKRDAMAYNTLIDGFCGIGELERAEEIYRDMVMSGVESTCITFENLINGYCKIGDADSAMLLYKDMCREGFNPDSLTVDAVTRVLCDKGDSSTALDVLMVLARKHDVIPKKKTFQVLIKCFCHQGKMEEALRLQAEMVGKGYEPDSETYGAFIDGYLKQGNETMAGKLRKEMPNNTFEQSHLAGKCKLVVEVKMWAMPWGLLQNIFIIQLQFQRDL</sequence>
<dbReference type="GO" id="GO:0003729">
    <property type="term" value="F:mRNA binding"/>
    <property type="evidence" value="ECO:0007669"/>
    <property type="project" value="TreeGrafter"/>
</dbReference>
<feature type="repeat" description="PPR" evidence="3">
    <location>
        <begin position="316"/>
        <end position="350"/>
    </location>
</feature>
<dbReference type="Pfam" id="PF13041">
    <property type="entry name" value="PPR_2"/>
    <property type="match status" value="3"/>
</dbReference>
<dbReference type="GO" id="GO:0006396">
    <property type="term" value="P:RNA processing"/>
    <property type="evidence" value="ECO:0007669"/>
    <property type="project" value="TreeGrafter"/>
</dbReference>
<dbReference type="InterPro" id="IPR011990">
    <property type="entry name" value="TPR-like_helical_dom_sf"/>
</dbReference>
<keyword evidence="5" id="KW-1185">Reference proteome</keyword>
<dbReference type="InterPro" id="IPR002885">
    <property type="entry name" value="PPR_rpt"/>
</dbReference>
<evidence type="ECO:0000313" key="5">
    <source>
        <dbReference type="Proteomes" id="UP000834106"/>
    </source>
</evidence>
<dbReference type="GO" id="GO:0007005">
    <property type="term" value="P:mitochondrion organization"/>
    <property type="evidence" value="ECO:0007669"/>
    <property type="project" value="TreeGrafter"/>
</dbReference>
<feature type="repeat" description="PPR" evidence="3">
    <location>
        <begin position="281"/>
        <end position="315"/>
    </location>
</feature>
<dbReference type="GO" id="GO:0005739">
    <property type="term" value="C:mitochondrion"/>
    <property type="evidence" value="ECO:0007669"/>
    <property type="project" value="TreeGrafter"/>
</dbReference>
<dbReference type="EMBL" id="OU503057">
    <property type="protein sequence ID" value="CAI9786346.1"/>
    <property type="molecule type" value="Genomic_DNA"/>
</dbReference>
<organism evidence="4 5">
    <name type="scientific">Fraxinus pennsylvanica</name>
    <dbReference type="NCBI Taxonomy" id="56036"/>
    <lineage>
        <taxon>Eukaryota</taxon>
        <taxon>Viridiplantae</taxon>
        <taxon>Streptophyta</taxon>
        <taxon>Embryophyta</taxon>
        <taxon>Tracheophyta</taxon>
        <taxon>Spermatophyta</taxon>
        <taxon>Magnoliopsida</taxon>
        <taxon>eudicotyledons</taxon>
        <taxon>Gunneridae</taxon>
        <taxon>Pentapetalae</taxon>
        <taxon>asterids</taxon>
        <taxon>lamiids</taxon>
        <taxon>Lamiales</taxon>
        <taxon>Oleaceae</taxon>
        <taxon>Oleeae</taxon>
        <taxon>Fraxinus</taxon>
    </lineage>
</organism>
<evidence type="ECO:0000256" key="1">
    <source>
        <dbReference type="ARBA" id="ARBA00007626"/>
    </source>
</evidence>
<feature type="repeat" description="PPR" evidence="3">
    <location>
        <begin position="422"/>
        <end position="456"/>
    </location>
</feature>
<dbReference type="PANTHER" id="PTHR47934:SF6">
    <property type="entry name" value="MITOCHONDRIAL GROUP I INTRON SPLICING FACTOR CCM1-RELATED"/>
    <property type="match status" value="1"/>
</dbReference>
<feature type="repeat" description="PPR" evidence="3">
    <location>
        <begin position="351"/>
        <end position="385"/>
    </location>
</feature>
<evidence type="ECO:0000313" key="4">
    <source>
        <dbReference type="EMBL" id="CAI9786346.1"/>
    </source>
</evidence>
<evidence type="ECO:0008006" key="6">
    <source>
        <dbReference type="Google" id="ProtNLM"/>
    </source>
</evidence>
<dbReference type="PROSITE" id="PS51375">
    <property type="entry name" value="PPR"/>
    <property type="match status" value="5"/>
</dbReference>
<proteinExistence type="inferred from homology"/>
<dbReference type="InterPro" id="IPR051114">
    <property type="entry name" value="Mito_RNA_Proc_CCM1"/>
</dbReference>
<accession>A0AAD2ADV3</accession>
<reference evidence="4" key="1">
    <citation type="submission" date="2023-05" db="EMBL/GenBank/DDBJ databases">
        <authorList>
            <person name="Huff M."/>
        </authorList>
    </citation>
    <scope>NUCLEOTIDE SEQUENCE</scope>
</reference>
<gene>
    <name evidence="4" type="ORF">FPE_LOCUS33776</name>
</gene>